<dbReference type="RefSeq" id="WP_184585024.1">
    <property type="nucleotide sequence ID" value="NZ_JACHJT010000002.1"/>
</dbReference>
<dbReference type="Gene3D" id="3.30.720.110">
    <property type="match status" value="1"/>
</dbReference>
<dbReference type="PROSITE" id="PS51819">
    <property type="entry name" value="VOC"/>
    <property type="match status" value="1"/>
</dbReference>
<dbReference type="EMBL" id="JACHJT010000002">
    <property type="protein sequence ID" value="MBB4935269.1"/>
    <property type="molecule type" value="Genomic_DNA"/>
</dbReference>
<keyword evidence="2" id="KW-0560">Oxidoreductase</keyword>
<reference evidence="2 3" key="1">
    <citation type="submission" date="2020-08" db="EMBL/GenBank/DDBJ databases">
        <title>Sequencing the genomes of 1000 actinobacteria strains.</title>
        <authorList>
            <person name="Klenk H.-P."/>
        </authorList>
    </citation>
    <scope>NUCLEOTIDE SEQUENCE [LARGE SCALE GENOMIC DNA]</scope>
    <source>
        <strain evidence="2 3">DSM 102030</strain>
    </source>
</reference>
<keyword evidence="2" id="KW-0456">Lyase</keyword>
<evidence type="ECO:0000259" key="1">
    <source>
        <dbReference type="PROSITE" id="PS51819"/>
    </source>
</evidence>
<dbReference type="Proteomes" id="UP000523007">
    <property type="component" value="Unassembled WGS sequence"/>
</dbReference>
<protein>
    <submittedName>
        <fullName evidence="2">Catechol 2,3-dioxygenase-like lactoylglutathione lyase family enzyme</fullName>
    </submittedName>
</protein>
<name>A0A7W7RNK7_9ACTN</name>
<dbReference type="InterPro" id="IPR029068">
    <property type="entry name" value="Glyas_Bleomycin-R_OHBP_Dase"/>
</dbReference>
<dbReference type="SUPFAM" id="SSF54593">
    <property type="entry name" value="Glyoxalase/Bleomycin resistance protein/Dihydroxybiphenyl dioxygenase"/>
    <property type="match status" value="1"/>
</dbReference>
<comment type="caution">
    <text evidence="2">The sequence shown here is derived from an EMBL/GenBank/DDBJ whole genome shotgun (WGS) entry which is preliminary data.</text>
</comment>
<sequence length="138" mass="15245">MQTHELGVVAMSSDPTASAAWLAEHFGFVRNVDIGWYVDVQHPDHPAVYLDLIRLGHESVPPVLRDRPGGFLALLVEDADAEERRLRAAGLEFAKPVTTEPWGQRRFQVEGPDHLVVEVLQQVAPDPQWLADHGLAAG</sequence>
<dbReference type="InterPro" id="IPR037523">
    <property type="entry name" value="VOC_core"/>
</dbReference>
<dbReference type="InterPro" id="IPR004360">
    <property type="entry name" value="Glyas_Fos-R_dOase_dom"/>
</dbReference>
<evidence type="ECO:0000313" key="3">
    <source>
        <dbReference type="Proteomes" id="UP000523007"/>
    </source>
</evidence>
<evidence type="ECO:0000313" key="2">
    <source>
        <dbReference type="EMBL" id="MBB4935269.1"/>
    </source>
</evidence>
<dbReference type="GO" id="GO:0051213">
    <property type="term" value="F:dioxygenase activity"/>
    <property type="evidence" value="ECO:0007669"/>
    <property type="project" value="UniProtKB-KW"/>
</dbReference>
<dbReference type="AlphaFoldDB" id="A0A7W7RNK7"/>
<keyword evidence="3" id="KW-1185">Reference proteome</keyword>
<gene>
    <name evidence="2" type="ORF">F4561_006163</name>
</gene>
<accession>A0A7W7RNK7</accession>
<organism evidence="2 3">
    <name type="scientific">Lipingzhangella halophila</name>
    <dbReference type="NCBI Taxonomy" id="1783352"/>
    <lineage>
        <taxon>Bacteria</taxon>
        <taxon>Bacillati</taxon>
        <taxon>Actinomycetota</taxon>
        <taxon>Actinomycetes</taxon>
        <taxon>Streptosporangiales</taxon>
        <taxon>Nocardiopsidaceae</taxon>
        <taxon>Lipingzhangella</taxon>
    </lineage>
</organism>
<dbReference type="Gene3D" id="3.30.720.120">
    <property type="match status" value="1"/>
</dbReference>
<keyword evidence="2" id="KW-0223">Dioxygenase</keyword>
<proteinExistence type="predicted"/>
<dbReference type="Pfam" id="PF00903">
    <property type="entry name" value="Glyoxalase"/>
    <property type="match status" value="1"/>
</dbReference>
<dbReference type="GO" id="GO:0016829">
    <property type="term" value="F:lyase activity"/>
    <property type="evidence" value="ECO:0007669"/>
    <property type="project" value="UniProtKB-KW"/>
</dbReference>
<feature type="domain" description="VOC" evidence="1">
    <location>
        <begin position="4"/>
        <end position="122"/>
    </location>
</feature>